<dbReference type="Gene3D" id="1.25.40.120">
    <property type="entry name" value="Protein prenylyltransferase"/>
    <property type="match status" value="1"/>
</dbReference>
<comment type="cofactor">
    <cofactor evidence="1">
        <name>Mg(2+)</name>
        <dbReference type="ChEBI" id="CHEBI:18420"/>
    </cofactor>
</comment>
<evidence type="ECO:0000256" key="5">
    <source>
        <dbReference type="ARBA" id="ARBA00022602"/>
    </source>
</evidence>
<sequence>MRNSSHRREAKAGRGGSAGRLVQPGDGLAAISCRPEDRKRFDELHAIYQSGVRTLDPVLLEETAEALDVNSGSYTVWMLRRRVLTEFPSLLNFAELEFVRDWTTASLKNYQVWFHRRWVVERLLDRMRETKPRTDGDDEAETSDASKEAIAALCEDELQSVTDVLRKDAKNMSAWSHRVWLRRVYPRPLAEDFSWALQWLHADPFNNSAWMFRQLLAREKAERRGRRVTASRDEAARSPSDESEREEAPQEKDQHKTEGDPGPGVQEAVSAQERERRTLRHKAKTWMAEVRFSLVSWSAQPSNEAACRYLLHAASQTLAALREIDGDREDSAQVDSADGGGQDNEPSADEAKEECDDADDEKINSERLLQILRRAAHRVCERVANRHIHRPAAPEQPSTTSSSSLSQPSASSSCLSQPAGSSSSVSQPSASSSSLSQPAGSSSSSLPQSSSASSSSLSQSSSSSSSSLSHPSSFSSPSQSSSSSAPCEPSFDAARGRHESHAAAETEGASARPREEAEAPCCWPRGEAKGALRFALEVLLFCAEDRRRLAEACAICNRLAQVDPIRKAYWTWRSETLADK</sequence>
<evidence type="ECO:0000256" key="6">
    <source>
        <dbReference type="ARBA" id="ARBA00022679"/>
    </source>
</evidence>
<evidence type="ECO:0000256" key="14">
    <source>
        <dbReference type="SAM" id="MobiDB-lite"/>
    </source>
</evidence>
<dbReference type="Pfam" id="PF01239">
    <property type="entry name" value="PPTA"/>
    <property type="match status" value="2"/>
</dbReference>
<name>F0V8Y5_NEOCL</name>
<dbReference type="PANTHER" id="PTHR11129">
    <property type="entry name" value="PROTEIN FARNESYLTRANSFERASE ALPHA SUBUNIT/RAB GERANYLGERANYL TRANSFERASE ALPHA SUBUNIT"/>
    <property type="match status" value="1"/>
</dbReference>
<evidence type="ECO:0000313" key="16">
    <source>
        <dbReference type="Proteomes" id="UP000007494"/>
    </source>
</evidence>
<evidence type="ECO:0000313" key="15">
    <source>
        <dbReference type="EMBL" id="CBZ50176.1"/>
    </source>
</evidence>
<dbReference type="PROSITE" id="PS51147">
    <property type="entry name" value="PFTA"/>
    <property type="match status" value="2"/>
</dbReference>
<feature type="compositionally biased region" description="Basic and acidic residues" evidence="14">
    <location>
        <begin position="230"/>
        <end position="259"/>
    </location>
</feature>
<evidence type="ECO:0000256" key="9">
    <source>
        <dbReference type="ARBA" id="ARBA00040965"/>
    </source>
</evidence>
<evidence type="ECO:0000256" key="12">
    <source>
        <dbReference type="ARBA" id="ARBA00043086"/>
    </source>
</evidence>
<keyword evidence="5" id="KW-0637">Prenyltransferase</keyword>
<dbReference type="SUPFAM" id="SSF48439">
    <property type="entry name" value="Protein prenylyltransferase"/>
    <property type="match status" value="1"/>
</dbReference>
<evidence type="ECO:0000256" key="2">
    <source>
        <dbReference type="ARBA" id="ARBA00006734"/>
    </source>
</evidence>
<dbReference type="RefSeq" id="XP_003880211.1">
    <property type="nucleotide sequence ID" value="XM_003880162.1"/>
</dbReference>
<keyword evidence="6" id="KW-0808">Transferase</keyword>
<feature type="compositionally biased region" description="Acidic residues" evidence="14">
    <location>
        <begin position="346"/>
        <end position="360"/>
    </location>
</feature>
<evidence type="ECO:0000256" key="7">
    <source>
        <dbReference type="ARBA" id="ARBA00022737"/>
    </source>
</evidence>
<evidence type="ECO:0000256" key="4">
    <source>
        <dbReference type="ARBA" id="ARBA00012702"/>
    </source>
</evidence>
<dbReference type="OMA" id="ANRHIHR"/>
<protein>
    <recommendedName>
        <fullName evidence="9">Protein farnesyltransferase/geranylgeranyltransferase type-1 subunit alpha</fullName>
        <ecNumber evidence="4">2.5.1.58</ecNumber>
        <ecNumber evidence="3">2.5.1.59</ecNumber>
    </recommendedName>
    <alternativeName>
        <fullName evidence="12">CAAX farnesyltransferase subunit alpha</fullName>
    </alternativeName>
    <alternativeName>
        <fullName evidence="11">FTase-alpha</fullName>
    </alternativeName>
    <alternativeName>
        <fullName evidence="10">Ras proteins prenyltransferase subunit alpha</fullName>
    </alternativeName>
    <alternativeName>
        <fullName evidence="13">Type I protein geranyl-geranyltransferase subunit alpha</fullName>
    </alternativeName>
</protein>
<feature type="region of interest" description="Disordered" evidence="14">
    <location>
        <begin position="223"/>
        <end position="277"/>
    </location>
</feature>
<proteinExistence type="inferred from homology"/>
<dbReference type="EC" id="2.5.1.59" evidence="3"/>
<reference evidence="16" key="1">
    <citation type="journal article" date="2012" name="PLoS Pathog.">
        <title>Comparative genomics of the apicomplexan parasites Toxoplasma gondii and Neospora caninum: Coccidia differing in host range and transmission strategy.</title>
        <authorList>
            <person name="Reid A.J."/>
            <person name="Vermont S.J."/>
            <person name="Cotton J.A."/>
            <person name="Harris D."/>
            <person name="Hill-Cawthorne G.A."/>
            <person name="Konen-Waisman S."/>
            <person name="Latham S.M."/>
            <person name="Mourier T."/>
            <person name="Norton R."/>
            <person name="Quail M.A."/>
            <person name="Sanders M."/>
            <person name="Shanmugam D."/>
            <person name="Sohal A."/>
            <person name="Wasmuth J.D."/>
            <person name="Brunk B."/>
            <person name="Grigg M.E."/>
            <person name="Howard J.C."/>
            <person name="Parkinson J."/>
            <person name="Roos D.S."/>
            <person name="Trees A.J."/>
            <person name="Berriman M."/>
            <person name="Pain A."/>
            <person name="Wastling J.M."/>
        </authorList>
    </citation>
    <scope>NUCLEOTIDE SEQUENCE [LARGE SCALE GENOMIC DNA]</scope>
    <source>
        <strain evidence="16">Liverpool</strain>
    </source>
</reference>
<evidence type="ECO:0000256" key="3">
    <source>
        <dbReference type="ARBA" id="ARBA00012700"/>
    </source>
</evidence>
<feature type="region of interest" description="Disordered" evidence="14">
    <location>
        <begin position="327"/>
        <end position="362"/>
    </location>
</feature>
<feature type="compositionally biased region" description="Basic and acidic residues" evidence="14">
    <location>
        <begin position="1"/>
        <end position="12"/>
    </location>
</feature>
<gene>
    <name evidence="15" type="ORF">NCLIV_006520</name>
</gene>
<feature type="compositionally biased region" description="Basic and acidic residues" evidence="14">
    <location>
        <begin position="494"/>
        <end position="504"/>
    </location>
</feature>
<dbReference type="GO" id="GO:0004662">
    <property type="term" value="F:CAAX-protein geranylgeranyltransferase activity"/>
    <property type="evidence" value="ECO:0007669"/>
    <property type="project" value="UniProtKB-EC"/>
</dbReference>
<organism evidence="15 16">
    <name type="scientific">Neospora caninum (strain Liverpool)</name>
    <dbReference type="NCBI Taxonomy" id="572307"/>
    <lineage>
        <taxon>Eukaryota</taxon>
        <taxon>Sar</taxon>
        <taxon>Alveolata</taxon>
        <taxon>Apicomplexa</taxon>
        <taxon>Conoidasida</taxon>
        <taxon>Coccidia</taxon>
        <taxon>Eucoccidiorida</taxon>
        <taxon>Eimeriorina</taxon>
        <taxon>Sarcocystidae</taxon>
        <taxon>Neospora</taxon>
    </lineage>
</organism>
<dbReference type="VEuPathDB" id="ToxoDB:NCLIV_006520"/>
<dbReference type="PANTHER" id="PTHR11129:SF1">
    <property type="entry name" value="PROTEIN FARNESYLTRANSFERASE_GERANYLGERANYLTRANSFERASE TYPE-1 SUBUNIT ALPHA"/>
    <property type="match status" value="1"/>
</dbReference>
<feature type="compositionally biased region" description="Low complexity" evidence="14">
    <location>
        <begin position="398"/>
        <end position="485"/>
    </location>
</feature>
<keyword evidence="16" id="KW-1185">Reference proteome</keyword>
<dbReference type="GO" id="GO:0004660">
    <property type="term" value="F:protein farnesyltransferase activity"/>
    <property type="evidence" value="ECO:0007669"/>
    <property type="project" value="UniProtKB-EC"/>
</dbReference>
<keyword evidence="8" id="KW-0460">Magnesium</keyword>
<dbReference type="OrthoDB" id="272289at2759"/>
<evidence type="ECO:0000256" key="8">
    <source>
        <dbReference type="ARBA" id="ARBA00022842"/>
    </source>
</evidence>
<evidence type="ECO:0000256" key="10">
    <source>
        <dbReference type="ARBA" id="ARBA00041392"/>
    </source>
</evidence>
<evidence type="ECO:0000256" key="11">
    <source>
        <dbReference type="ARBA" id="ARBA00042436"/>
    </source>
</evidence>
<evidence type="ECO:0000256" key="13">
    <source>
        <dbReference type="ARBA" id="ARBA00043219"/>
    </source>
</evidence>
<dbReference type="GO" id="GO:0005953">
    <property type="term" value="C:CAAX-protein geranylgeranyltransferase complex"/>
    <property type="evidence" value="ECO:0007669"/>
    <property type="project" value="TreeGrafter"/>
</dbReference>
<feature type="region of interest" description="Disordered" evidence="14">
    <location>
        <begin position="387"/>
        <end position="519"/>
    </location>
</feature>
<dbReference type="InParanoid" id="F0V8Y5"/>
<dbReference type="GO" id="GO:0005965">
    <property type="term" value="C:protein farnesyltransferase complex"/>
    <property type="evidence" value="ECO:0007669"/>
    <property type="project" value="TreeGrafter"/>
</dbReference>
<comment type="similarity">
    <text evidence="2">Belongs to the protein prenyltransferase subunit alpha family.</text>
</comment>
<dbReference type="GeneID" id="13446234"/>
<evidence type="ECO:0000256" key="1">
    <source>
        <dbReference type="ARBA" id="ARBA00001946"/>
    </source>
</evidence>
<dbReference type="EC" id="2.5.1.58" evidence="4"/>
<feature type="region of interest" description="Disordered" evidence="14">
    <location>
        <begin position="1"/>
        <end position="23"/>
    </location>
</feature>
<accession>F0V8Y5</accession>
<dbReference type="Proteomes" id="UP000007494">
    <property type="component" value="Chromosome II"/>
</dbReference>
<dbReference type="EMBL" id="FR823382">
    <property type="protein sequence ID" value="CBZ50176.1"/>
    <property type="molecule type" value="Genomic_DNA"/>
</dbReference>
<keyword evidence="7" id="KW-0677">Repeat</keyword>
<dbReference type="InterPro" id="IPR002088">
    <property type="entry name" value="Prenyl_trans_a"/>
</dbReference>
<dbReference type="AlphaFoldDB" id="F0V8Y5"/>
<dbReference type="eggNOG" id="KOG0530">
    <property type="taxonomic scope" value="Eukaryota"/>
</dbReference>